<dbReference type="Proteomes" id="UP000486351">
    <property type="component" value="Unassembled WGS sequence"/>
</dbReference>
<evidence type="ECO:0000256" key="1">
    <source>
        <dbReference type="SAM" id="MobiDB-lite"/>
    </source>
</evidence>
<evidence type="ECO:0000313" key="9">
    <source>
        <dbReference type="Proteomes" id="UP000440732"/>
    </source>
</evidence>
<dbReference type="EMBL" id="QXGF01000325">
    <property type="protein sequence ID" value="KAE8942065.1"/>
    <property type="molecule type" value="Genomic_DNA"/>
</dbReference>
<protein>
    <submittedName>
        <fullName evidence="2">Uncharacterized protein</fullName>
    </submittedName>
</protein>
<dbReference type="EMBL" id="QXGE01000269">
    <property type="protein sequence ID" value="KAE9317865.1"/>
    <property type="molecule type" value="Genomic_DNA"/>
</dbReference>
<dbReference type="Proteomes" id="UP000476176">
    <property type="component" value="Unassembled WGS sequence"/>
</dbReference>
<dbReference type="EMBL" id="QXGC01000410">
    <property type="protein sequence ID" value="KAE9237021.1"/>
    <property type="molecule type" value="Genomic_DNA"/>
</dbReference>
<evidence type="ECO:0000313" key="2">
    <source>
        <dbReference type="EMBL" id="KAE8942065.1"/>
    </source>
</evidence>
<reference evidence="7 8" key="1">
    <citation type="submission" date="2018-08" db="EMBL/GenBank/DDBJ databases">
        <title>Genomic investigation of the strawberry pathogen Phytophthora fragariae indicates pathogenicity is determined by transcriptional variation in three key races.</title>
        <authorList>
            <person name="Adams T.M."/>
            <person name="Armitage A.D."/>
            <person name="Sobczyk M.K."/>
            <person name="Bates H.J."/>
            <person name="Dunwell J.M."/>
            <person name="Nellist C.F."/>
            <person name="Harrison R.J."/>
        </authorList>
    </citation>
    <scope>NUCLEOTIDE SEQUENCE [LARGE SCALE GENOMIC DNA]</scope>
    <source>
        <strain evidence="5 8">A4</strain>
        <strain evidence="4 10">BC-23</strain>
        <strain evidence="3 9">NOV-5</strain>
        <strain evidence="6 11">NOV-77</strain>
        <strain evidence="2 7">NOV-9</strain>
    </source>
</reference>
<comment type="caution">
    <text evidence="2">The sequence shown here is derived from an EMBL/GenBank/DDBJ whole genome shotgun (WGS) entry which is preliminary data.</text>
</comment>
<dbReference type="EMBL" id="QXGA01000254">
    <property type="protein sequence ID" value="KAE9149144.1"/>
    <property type="molecule type" value="Genomic_DNA"/>
</dbReference>
<feature type="region of interest" description="Disordered" evidence="1">
    <location>
        <begin position="1"/>
        <end position="33"/>
    </location>
</feature>
<dbReference type="AlphaFoldDB" id="A0A6A3F8A0"/>
<gene>
    <name evidence="5" type="ORF">PF001_g6645</name>
    <name evidence="4" type="ORF">PF004_g8685</name>
    <name evidence="3" type="ORF">PF006_g6337</name>
    <name evidence="6" type="ORF">PF008_g9034</name>
    <name evidence="2" type="ORF">PF009_g8157</name>
</gene>
<sequence>MDATGASAITNPRAEVARDARSRTGAAGMGRVTSPPATAAVLVVEHCHFNADGAGAC</sequence>
<evidence type="ECO:0000313" key="7">
    <source>
        <dbReference type="Proteomes" id="UP000429523"/>
    </source>
</evidence>
<organism evidence="2 7">
    <name type="scientific">Phytophthora fragariae</name>
    <dbReference type="NCBI Taxonomy" id="53985"/>
    <lineage>
        <taxon>Eukaryota</taxon>
        <taxon>Sar</taxon>
        <taxon>Stramenopiles</taxon>
        <taxon>Oomycota</taxon>
        <taxon>Peronosporomycetes</taxon>
        <taxon>Peronosporales</taxon>
        <taxon>Peronosporaceae</taxon>
        <taxon>Phytophthora</taxon>
    </lineage>
</organism>
<name>A0A6A3F8A0_9STRA</name>
<dbReference type="EMBL" id="QXFY01000420">
    <property type="protein sequence ID" value="KAE9344859.1"/>
    <property type="molecule type" value="Genomic_DNA"/>
</dbReference>
<dbReference type="Proteomes" id="UP000429523">
    <property type="component" value="Unassembled WGS sequence"/>
</dbReference>
<dbReference type="Proteomes" id="UP000440732">
    <property type="component" value="Unassembled WGS sequence"/>
</dbReference>
<evidence type="ECO:0000313" key="11">
    <source>
        <dbReference type="Proteomes" id="UP000486351"/>
    </source>
</evidence>
<proteinExistence type="predicted"/>
<evidence type="ECO:0000313" key="5">
    <source>
        <dbReference type="EMBL" id="KAE9317865.1"/>
    </source>
</evidence>
<evidence type="ECO:0000313" key="10">
    <source>
        <dbReference type="Proteomes" id="UP000476176"/>
    </source>
</evidence>
<evidence type="ECO:0000313" key="4">
    <source>
        <dbReference type="EMBL" id="KAE9237021.1"/>
    </source>
</evidence>
<evidence type="ECO:0000313" key="8">
    <source>
        <dbReference type="Proteomes" id="UP000437068"/>
    </source>
</evidence>
<dbReference type="Proteomes" id="UP000437068">
    <property type="component" value="Unassembled WGS sequence"/>
</dbReference>
<accession>A0A6A3F8A0</accession>
<evidence type="ECO:0000313" key="6">
    <source>
        <dbReference type="EMBL" id="KAE9344859.1"/>
    </source>
</evidence>
<evidence type="ECO:0000313" key="3">
    <source>
        <dbReference type="EMBL" id="KAE9149144.1"/>
    </source>
</evidence>